<name>A0ABS4WAH1_9MICC</name>
<evidence type="ECO:0008006" key="3">
    <source>
        <dbReference type="Google" id="ProtNLM"/>
    </source>
</evidence>
<protein>
    <recommendedName>
        <fullName evidence="3">Amidinotransferase</fullName>
    </recommendedName>
</protein>
<dbReference type="PIRSF" id="PIRSF028188">
    <property type="entry name" value="Amdntrnsf_FN0238"/>
    <property type="match status" value="1"/>
</dbReference>
<keyword evidence="2" id="KW-1185">Reference proteome</keyword>
<dbReference type="Proteomes" id="UP000766570">
    <property type="component" value="Unassembled WGS sequence"/>
</dbReference>
<accession>A0ABS4WAH1</accession>
<dbReference type="EMBL" id="JAGIOE010000001">
    <property type="protein sequence ID" value="MBP2373031.1"/>
    <property type="molecule type" value="Genomic_DNA"/>
</dbReference>
<dbReference type="PANTHER" id="PTHR43224">
    <property type="entry name" value="AMIDINOTRANSFERASE"/>
    <property type="match status" value="1"/>
</dbReference>
<organism evidence="1 2">
    <name type="scientific">Paeniglutamicibacter psychrophenolicus</name>
    <dbReference type="NCBI Taxonomy" id="257454"/>
    <lineage>
        <taxon>Bacteria</taxon>
        <taxon>Bacillati</taxon>
        <taxon>Actinomycetota</taxon>
        <taxon>Actinomycetes</taxon>
        <taxon>Micrococcales</taxon>
        <taxon>Micrococcaceae</taxon>
        <taxon>Paeniglutamicibacter</taxon>
    </lineage>
</organism>
<reference evidence="1 2" key="1">
    <citation type="submission" date="2021-03" db="EMBL/GenBank/DDBJ databases">
        <title>Sequencing the genomes of 1000 actinobacteria strains.</title>
        <authorList>
            <person name="Klenk H.-P."/>
        </authorList>
    </citation>
    <scope>NUCLEOTIDE SEQUENCE [LARGE SCALE GENOMIC DNA]</scope>
    <source>
        <strain evidence="1 2">DSM 15454</strain>
    </source>
</reference>
<dbReference type="Pfam" id="PF19420">
    <property type="entry name" value="DDAH_eukar"/>
    <property type="match status" value="1"/>
</dbReference>
<dbReference type="NCBIfam" id="NF046062">
    <property type="entry name" value="citrull_CtlX"/>
    <property type="match status" value="1"/>
</dbReference>
<evidence type="ECO:0000313" key="1">
    <source>
        <dbReference type="EMBL" id="MBP2373031.1"/>
    </source>
</evidence>
<dbReference type="InterPro" id="IPR014541">
    <property type="entry name" value="Amdntrnsf_FN0238"/>
</dbReference>
<dbReference type="PANTHER" id="PTHR43224:SF1">
    <property type="entry name" value="AMIDINOTRANSFERASE"/>
    <property type="match status" value="1"/>
</dbReference>
<gene>
    <name evidence="1" type="ORF">JOF46_000943</name>
</gene>
<dbReference type="Gene3D" id="3.75.10.10">
    <property type="entry name" value="L-arginine/glycine Amidinotransferase, Chain A"/>
    <property type="match status" value="1"/>
</dbReference>
<evidence type="ECO:0000313" key="2">
    <source>
        <dbReference type="Proteomes" id="UP000766570"/>
    </source>
</evidence>
<sequence>MSVQAPSAVVLVRPHCFAPNPETAGDNAFQVPADGLDAEILASAARDEVTGLALALESAGITVHLFDDHDHNRPDSVFPNNWLSTHAGGHVAVFPMYAPNRRNERRADILELLKFRYRVQDVIDYSGLEVDDVFLEGTGAMVLDHGARVAYAARSRRADPVALERFCTNFGYEPMAFDAVDSSGAAVYHTNVMMTVATDFAMIGLDMIRSPERRRQVAERLSAGGRAIIGLTHEQVRMFAGNAIELQGTNGRYLALSRTAFACLTEAQKEVIQRSCTLLPVDVSTIELAGGSVRCMIAGIHLDPRPTPTDVDGLSGQSAARGANIGLGYASPVHENLPSGGSGPRKGALVLG</sequence>
<comment type="caution">
    <text evidence="1">The sequence shown here is derived from an EMBL/GenBank/DDBJ whole genome shotgun (WGS) entry which is preliminary data.</text>
</comment>
<dbReference type="SUPFAM" id="SSF55909">
    <property type="entry name" value="Pentein"/>
    <property type="match status" value="1"/>
</dbReference>
<proteinExistence type="predicted"/>
<dbReference type="RefSeq" id="WP_209906266.1">
    <property type="nucleotide sequence ID" value="NZ_BAAAMI010000019.1"/>
</dbReference>